<evidence type="ECO:0000259" key="2">
    <source>
        <dbReference type="Pfam" id="PF02911"/>
    </source>
</evidence>
<reference evidence="3 4" key="1">
    <citation type="submission" date="2010-12" db="EMBL/GenBank/DDBJ databases">
        <title>The Genome Sequence of Clostridium symbiosum strain WAL-14163.</title>
        <authorList>
            <person name="Earl A."/>
            <person name="Ward D."/>
            <person name="Feldgarden M."/>
            <person name="Gevers D."/>
            <person name="Finegold S.M."/>
            <person name="Summanen P.H."/>
            <person name="Molitoris D.R."/>
            <person name="Vaisanen M.L."/>
            <person name="Daigneault M."/>
            <person name="Young S.K."/>
            <person name="Zeng Q."/>
            <person name="Gargeya S."/>
            <person name="Fitzgerald M."/>
            <person name="Haas B."/>
            <person name="Abouelleil A."/>
            <person name="Alvarado L."/>
            <person name="Arachchi H.M."/>
            <person name="Berlin A."/>
            <person name="Brown A."/>
            <person name="Chapman S.B."/>
            <person name="Chen Z."/>
            <person name="Dunbar C."/>
            <person name="Freedman E."/>
            <person name="Gearin G."/>
            <person name="Gellesch M."/>
            <person name="Goldberg J."/>
            <person name="Griggs A."/>
            <person name="Gujja S."/>
            <person name="Heilman E."/>
            <person name="Heiman D."/>
            <person name="Howarth C."/>
            <person name="Larson L."/>
            <person name="Lui A."/>
            <person name="MacDonald P.J.P."/>
            <person name="Mehta T."/>
            <person name="Montmayeur A."/>
            <person name="Murphy C."/>
            <person name="Neiman D."/>
            <person name="Pearson M."/>
            <person name="Priest M."/>
            <person name="Roberts A."/>
            <person name="Saif S."/>
            <person name="Shea T."/>
            <person name="Shenoy N."/>
            <person name="Sisk P."/>
            <person name="Stolte C."/>
            <person name="Sykes S."/>
            <person name="White J."/>
            <person name="Yandava C."/>
            <person name="Nusbaum C."/>
            <person name="Birren B."/>
        </authorList>
    </citation>
    <scope>NUCLEOTIDE SEQUENCE [LARGE SCALE GENOMIC DNA]</scope>
    <source>
        <strain evidence="3 4">WAL-14163</strain>
    </source>
</reference>
<sequence>MGTKIGFVTCVQLGLSCIEKIYSMEGQLDIVITLKDEKAQKKSGRIFLDEFAEDHDIPLLKINNINEDIVEKTIKEKELDWLFIIGWSQIAKKNILNAPRRGCIGMHPTLLPQGRGRASIPWAILKGLKETGVTLFRLDEGTDTGDIIGQEVISLSDKITATELYNKVNEAHITLLEQFWNGIVEDKISLKKQNEREATFWEGRRPEDGEIYKDMALEEALTLIRAVTKPYPGAFYTMEDEKWIIWSARGSDTNGLPVSDGFIEPIEYEIVKQR</sequence>
<dbReference type="eggNOG" id="COG0223">
    <property type="taxonomic scope" value="Bacteria"/>
</dbReference>
<dbReference type="AlphaFoldDB" id="E7GH62"/>
<feature type="domain" description="Formyl transferase C-terminal" evidence="2">
    <location>
        <begin position="206"/>
        <end position="254"/>
    </location>
</feature>
<dbReference type="Pfam" id="PF00551">
    <property type="entry name" value="Formyl_trans_N"/>
    <property type="match status" value="1"/>
</dbReference>
<keyword evidence="3" id="KW-0808">Transferase</keyword>
<feature type="domain" description="Formyl transferase N-terminal" evidence="1">
    <location>
        <begin position="55"/>
        <end position="174"/>
    </location>
</feature>
<evidence type="ECO:0000259" key="1">
    <source>
        <dbReference type="Pfam" id="PF00551"/>
    </source>
</evidence>
<protein>
    <submittedName>
        <fullName evidence="3">Methionyl-tRNA formyltransferase</fullName>
    </submittedName>
</protein>
<dbReference type="InterPro" id="IPR036477">
    <property type="entry name" value="Formyl_transf_N_sf"/>
</dbReference>
<dbReference type="CDD" id="cd08651">
    <property type="entry name" value="FMT_core_like_4"/>
    <property type="match status" value="1"/>
</dbReference>
<dbReference type="GO" id="GO:0004479">
    <property type="term" value="F:methionyl-tRNA formyltransferase activity"/>
    <property type="evidence" value="ECO:0007669"/>
    <property type="project" value="TreeGrafter"/>
</dbReference>
<dbReference type="SUPFAM" id="SSF50486">
    <property type="entry name" value="FMT C-terminal domain-like"/>
    <property type="match status" value="1"/>
</dbReference>
<dbReference type="Proteomes" id="UP000002970">
    <property type="component" value="Unassembled WGS sequence"/>
</dbReference>
<gene>
    <name evidence="3" type="ORF">HMPREF9474_00255</name>
</gene>
<organism evidence="3 4">
    <name type="scientific">Clostridium symbiosum (strain WAL-14163)</name>
    <dbReference type="NCBI Taxonomy" id="742740"/>
    <lineage>
        <taxon>Bacteria</taxon>
        <taxon>Bacillati</taxon>
        <taxon>Bacillota</taxon>
        <taxon>Clostridia</taxon>
        <taxon>Lachnospirales</taxon>
        <taxon>Lachnospiraceae</taxon>
        <taxon>Otoolea</taxon>
    </lineage>
</organism>
<dbReference type="InterPro" id="IPR005793">
    <property type="entry name" value="Formyl_trans_C"/>
</dbReference>
<comment type="caution">
    <text evidence="3">The sequence shown here is derived from an EMBL/GenBank/DDBJ whole genome shotgun (WGS) entry which is preliminary data.</text>
</comment>
<dbReference type="HOGENOM" id="CLU_033347_2_3_9"/>
<dbReference type="STRING" id="1512.GCA_900049235_00290"/>
<evidence type="ECO:0000313" key="4">
    <source>
        <dbReference type="Proteomes" id="UP000002970"/>
    </source>
</evidence>
<keyword evidence="4" id="KW-1185">Reference proteome</keyword>
<proteinExistence type="predicted"/>
<dbReference type="SUPFAM" id="SSF53328">
    <property type="entry name" value="Formyltransferase"/>
    <property type="match status" value="1"/>
</dbReference>
<dbReference type="PANTHER" id="PTHR11138">
    <property type="entry name" value="METHIONYL-TRNA FORMYLTRANSFERASE"/>
    <property type="match status" value="1"/>
</dbReference>
<evidence type="ECO:0000313" key="3">
    <source>
        <dbReference type="EMBL" id="EGA95840.1"/>
    </source>
</evidence>
<dbReference type="InterPro" id="IPR011034">
    <property type="entry name" value="Formyl_transferase-like_C_sf"/>
</dbReference>
<dbReference type="GO" id="GO:0005829">
    <property type="term" value="C:cytosol"/>
    <property type="evidence" value="ECO:0007669"/>
    <property type="project" value="TreeGrafter"/>
</dbReference>
<dbReference type="PROSITE" id="PS51257">
    <property type="entry name" value="PROKAR_LIPOPROTEIN"/>
    <property type="match status" value="1"/>
</dbReference>
<accession>E7GH62</accession>
<dbReference type="InterPro" id="IPR002376">
    <property type="entry name" value="Formyl_transf_N"/>
</dbReference>
<dbReference type="RefSeq" id="WP_003497495.1">
    <property type="nucleotide sequence ID" value="NZ_GL834305.1"/>
</dbReference>
<dbReference type="Gene3D" id="3.40.50.12230">
    <property type="match status" value="1"/>
</dbReference>
<dbReference type="EMBL" id="ADLQ01000010">
    <property type="protein sequence ID" value="EGA95840.1"/>
    <property type="molecule type" value="Genomic_DNA"/>
</dbReference>
<dbReference type="Pfam" id="PF02911">
    <property type="entry name" value="Formyl_trans_C"/>
    <property type="match status" value="1"/>
</dbReference>
<name>E7GH62_CLOS6</name>
<dbReference type="PANTHER" id="PTHR11138:SF5">
    <property type="entry name" value="METHIONYL-TRNA FORMYLTRANSFERASE, MITOCHONDRIAL"/>
    <property type="match status" value="1"/>
</dbReference>